<feature type="compositionally biased region" description="Polar residues" evidence="1">
    <location>
        <begin position="303"/>
        <end position="314"/>
    </location>
</feature>
<comment type="caution">
    <text evidence="2">The sequence shown here is derived from an EMBL/GenBank/DDBJ whole genome shotgun (WGS) entry which is preliminary data.</text>
</comment>
<feature type="region of interest" description="Disordered" evidence="1">
    <location>
        <begin position="303"/>
        <end position="394"/>
    </location>
</feature>
<gene>
    <name evidence="2" type="ORF">B0H16DRAFT_1738704</name>
</gene>
<dbReference type="Proteomes" id="UP001215598">
    <property type="component" value="Unassembled WGS sequence"/>
</dbReference>
<evidence type="ECO:0000313" key="2">
    <source>
        <dbReference type="EMBL" id="KAJ7720709.1"/>
    </source>
</evidence>
<evidence type="ECO:0000313" key="3">
    <source>
        <dbReference type="Proteomes" id="UP001215598"/>
    </source>
</evidence>
<accession>A0AAD7HH77</accession>
<feature type="region of interest" description="Disordered" evidence="1">
    <location>
        <begin position="111"/>
        <end position="146"/>
    </location>
</feature>
<feature type="compositionally biased region" description="Basic and acidic residues" evidence="1">
    <location>
        <begin position="372"/>
        <end position="388"/>
    </location>
</feature>
<sequence>MALDSTGECTAHDKHSDQECDCSAYTDATDIPGYCGDCYHRRQDHLVSRPGAVEKTSAVRSLLAGLAARSSNLSKASSSKAGSSKVHASLFLGSAAATSKKKNSSGLLAAANREANHGMRPPTTEAGKSKKAKGKEPSSKRDREGDTFKVVSLQVIPCGTRRRISGDKQGPKVLQVPEQYQAVPDRIEIQSAELDGLAIVKTQGIKFDREADHEDVVAAFTQHLPLPFEYFARIQREAGNNEPVWYLASALKKQLVIVPSDRPDGSVVDFNKGNATTGFRNNRIFIVSRDPMPPEILQEWAKTTPSSFRQSHAADTSEEEGGSDVVMSESEDGDSDQPSPEKIPRKNKRRLFSHSSDEEEKPAKKQKASTKWTREPEILNDNTAHEIMGKNLFS</sequence>
<protein>
    <submittedName>
        <fullName evidence="2">Uncharacterized protein</fullName>
    </submittedName>
</protein>
<keyword evidence="3" id="KW-1185">Reference proteome</keyword>
<dbReference type="EMBL" id="JARKIB010000237">
    <property type="protein sequence ID" value="KAJ7720709.1"/>
    <property type="molecule type" value="Genomic_DNA"/>
</dbReference>
<feature type="compositionally biased region" description="Basic and acidic residues" evidence="1">
    <location>
        <begin position="134"/>
        <end position="146"/>
    </location>
</feature>
<evidence type="ECO:0000256" key="1">
    <source>
        <dbReference type="SAM" id="MobiDB-lite"/>
    </source>
</evidence>
<name>A0AAD7HH77_9AGAR</name>
<proteinExistence type="predicted"/>
<dbReference type="AlphaFoldDB" id="A0AAD7HH77"/>
<reference evidence="2" key="1">
    <citation type="submission" date="2023-03" db="EMBL/GenBank/DDBJ databases">
        <title>Massive genome expansion in bonnet fungi (Mycena s.s.) driven by repeated elements and novel gene families across ecological guilds.</title>
        <authorList>
            <consortium name="Lawrence Berkeley National Laboratory"/>
            <person name="Harder C.B."/>
            <person name="Miyauchi S."/>
            <person name="Viragh M."/>
            <person name="Kuo A."/>
            <person name="Thoen E."/>
            <person name="Andreopoulos B."/>
            <person name="Lu D."/>
            <person name="Skrede I."/>
            <person name="Drula E."/>
            <person name="Henrissat B."/>
            <person name="Morin E."/>
            <person name="Kohler A."/>
            <person name="Barry K."/>
            <person name="LaButti K."/>
            <person name="Morin E."/>
            <person name="Salamov A."/>
            <person name="Lipzen A."/>
            <person name="Mereny Z."/>
            <person name="Hegedus B."/>
            <person name="Baldrian P."/>
            <person name="Stursova M."/>
            <person name="Weitz H."/>
            <person name="Taylor A."/>
            <person name="Grigoriev I.V."/>
            <person name="Nagy L.G."/>
            <person name="Martin F."/>
            <person name="Kauserud H."/>
        </authorList>
    </citation>
    <scope>NUCLEOTIDE SEQUENCE</scope>
    <source>
        <strain evidence="2">CBHHK182m</strain>
    </source>
</reference>
<organism evidence="2 3">
    <name type="scientific">Mycena metata</name>
    <dbReference type="NCBI Taxonomy" id="1033252"/>
    <lineage>
        <taxon>Eukaryota</taxon>
        <taxon>Fungi</taxon>
        <taxon>Dikarya</taxon>
        <taxon>Basidiomycota</taxon>
        <taxon>Agaricomycotina</taxon>
        <taxon>Agaricomycetes</taxon>
        <taxon>Agaricomycetidae</taxon>
        <taxon>Agaricales</taxon>
        <taxon>Marasmiineae</taxon>
        <taxon>Mycenaceae</taxon>
        <taxon>Mycena</taxon>
    </lineage>
</organism>